<dbReference type="HOGENOM" id="CLU_000288_63_0_1"/>
<evidence type="ECO:0000256" key="6">
    <source>
        <dbReference type="RuleBase" id="RU000304"/>
    </source>
</evidence>
<dbReference type="GO" id="GO:0004674">
    <property type="term" value="F:protein serine/threonine kinase activity"/>
    <property type="evidence" value="ECO:0000318"/>
    <property type="project" value="GO_Central"/>
</dbReference>
<dbReference type="InterPro" id="IPR045269">
    <property type="entry name" value="Atg1-like"/>
</dbReference>
<dbReference type="PROSITE" id="PS00107">
    <property type="entry name" value="PROTEIN_KINASE_ATP"/>
    <property type="match status" value="1"/>
</dbReference>
<evidence type="ECO:0000259" key="7">
    <source>
        <dbReference type="PROSITE" id="PS50011"/>
    </source>
</evidence>
<evidence type="ECO:0000256" key="1">
    <source>
        <dbReference type="ARBA" id="ARBA00022679"/>
    </source>
</evidence>
<dbReference type="SMART" id="SM00220">
    <property type="entry name" value="S_TKc"/>
    <property type="match status" value="1"/>
</dbReference>
<dbReference type="AlphaFoldDB" id="A0DCE3"/>
<dbReference type="GO" id="GO:0005776">
    <property type="term" value="C:autophagosome"/>
    <property type="evidence" value="ECO:0000318"/>
    <property type="project" value="GO_Central"/>
</dbReference>
<dbReference type="Pfam" id="PF00069">
    <property type="entry name" value="Pkinase"/>
    <property type="match status" value="1"/>
</dbReference>
<dbReference type="SUPFAM" id="SSF56112">
    <property type="entry name" value="Protein kinase-like (PK-like)"/>
    <property type="match status" value="1"/>
</dbReference>
<dbReference type="Proteomes" id="UP000000600">
    <property type="component" value="Unassembled WGS sequence"/>
</dbReference>
<dbReference type="CDD" id="cd00180">
    <property type="entry name" value="PKc"/>
    <property type="match status" value="1"/>
</dbReference>
<dbReference type="GO" id="GO:0010506">
    <property type="term" value="P:regulation of autophagy"/>
    <property type="evidence" value="ECO:0000318"/>
    <property type="project" value="GO_Central"/>
</dbReference>
<keyword evidence="3" id="KW-0418">Kinase</keyword>
<dbReference type="PANTHER" id="PTHR24348">
    <property type="entry name" value="SERINE/THREONINE-PROTEIN KINASE UNC-51-RELATED"/>
    <property type="match status" value="1"/>
</dbReference>
<name>A0DCE3_PARTE</name>
<comment type="similarity">
    <text evidence="6">Belongs to the protein kinase superfamily.</text>
</comment>
<keyword evidence="2 5" id="KW-0547">Nucleotide-binding</keyword>
<evidence type="ECO:0000256" key="2">
    <source>
        <dbReference type="ARBA" id="ARBA00022741"/>
    </source>
</evidence>
<proteinExistence type="inferred from homology"/>
<evidence type="ECO:0000256" key="3">
    <source>
        <dbReference type="ARBA" id="ARBA00022777"/>
    </source>
</evidence>
<dbReference type="eggNOG" id="KOG0589">
    <property type="taxonomic scope" value="Eukaryota"/>
</dbReference>
<dbReference type="GO" id="GO:0005737">
    <property type="term" value="C:cytoplasm"/>
    <property type="evidence" value="ECO:0000318"/>
    <property type="project" value="GO_Central"/>
</dbReference>
<dbReference type="KEGG" id="ptm:GSPATT00015588001"/>
<reference evidence="8 9" key="1">
    <citation type="journal article" date="2006" name="Nature">
        <title>Global trends of whole-genome duplications revealed by the ciliate Paramecium tetraurelia.</title>
        <authorList>
            <consortium name="Genoscope"/>
            <person name="Aury J.-M."/>
            <person name="Jaillon O."/>
            <person name="Duret L."/>
            <person name="Noel B."/>
            <person name="Jubin C."/>
            <person name="Porcel B.M."/>
            <person name="Segurens B."/>
            <person name="Daubin V."/>
            <person name="Anthouard V."/>
            <person name="Aiach N."/>
            <person name="Arnaiz O."/>
            <person name="Billaut A."/>
            <person name="Beisson J."/>
            <person name="Blanc I."/>
            <person name="Bouhouche K."/>
            <person name="Camara F."/>
            <person name="Duharcourt S."/>
            <person name="Guigo R."/>
            <person name="Gogendeau D."/>
            <person name="Katinka M."/>
            <person name="Keller A.-M."/>
            <person name="Kissmehl R."/>
            <person name="Klotz C."/>
            <person name="Koll F."/>
            <person name="Le Moue A."/>
            <person name="Lepere C."/>
            <person name="Malinsky S."/>
            <person name="Nowacki M."/>
            <person name="Nowak J.K."/>
            <person name="Plattner H."/>
            <person name="Poulain J."/>
            <person name="Ruiz F."/>
            <person name="Serrano V."/>
            <person name="Zagulski M."/>
            <person name="Dessen P."/>
            <person name="Betermier M."/>
            <person name="Weissenbach J."/>
            <person name="Scarpelli C."/>
            <person name="Schachter V."/>
            <person name="Sperling L."/>
            <person name="Meyer E."/>
            <person name="Cohen J."/>
            <person name="Wincker P."/>
        </authorList>
    </citation>
    <scope>NUCLEOTIDE SEQUENCE [LARGE SCALE GENOMIC DNA]</scope>
    <source>
        <strain evidence="8 9">Stock d4-2</strain>
    </source>
</reference>
<organism evidence="8 9">
    <name type="scientific">Paramecium tetraurelia</name>
    <dbReference type="NCBI Taxonomy" id="5888"/>
    <lineage>
        <taxon>Eukaryota</taxon>
        <taxon>Sar</taxon>
        <taxon>Alveolata</taxon>
        <taxon>Ciliophora</taxon>
        <taxon>Intramacronucleata</taxon>
        <taxon>Oligohymenophorea</taxon>
        <taxon>Peniculida</taxon>
        <taxon>Parameciidae</taxon>
        <taxon>Paramecium</taxon>
    </lineage>
</organism>
<accession>A0DCE3</accession>
<keyword evidence="9" id="KW-1185">Reference proteome</keyword>
<dbReference type="InterPro" id="IPR017441">
    <property type="entry name" value="Protein_kinase_ATP_BS"/>
</dbReference>
<dbReference type="OrthoDB" id="4062651at2759"/>
<sequence length="298" mass="34673">MQQIPNLENDDFIEKYQVKGQLGRGSYGAVYQVIDPNGQIYALKCIYKSRFKEVNGQVGNLIQNEVDALQKLESQYIVKLISTFYSDYQGESLFCILLEFCEGGNLLEYLIQQQDTFNQQNAIIFFKQILQGMKEIHQKRIIHRDLKLANILIHKDQIKIADFGFCHILNSDTSQINLNLGTLGNQAPEVLDDQPYGLKSDMFSIGVILYQLLFLAYPFSIKNQETFLDEVSNSNPPSFKKNGRKVEQYLEDLLTKMLRKDPANRLDWTDLFKSKLFQNSYSCILKMIQRNFWFINNR</sequence>
<dbReference type="PANTHER" id="PTHR24348:SF22">
    <property type="entry name" value="NON-SPECIFIC SERINE_THREONINE PROTEIN KINASE"/>
    <property type="match status" value="1"/>
</dbReference>
<dbReference type="PROSITE" id="PS00108">
    <property type="entry name" value="PROTEIN_KINASE_ST"/>
    <property type="match status" value="1"/>
</dbReference>
<dbReference type="GO" id="GO:0000407">
    <property type="term" value="C:phagophore assembly site"/>
    <property type="evidence" value="ECO:0000318"/>
    <property type="project" value="GO_Central"/>
</dbReference>
<dbReference type="EMBL" id="CT868374">
    <property type="protein sequence ID" value="CAK80710.1"/>
    <property type="molecule type" value="Genomic_DNA"/>
</dbReference>
<feature type="domain" description="Protein kinase" evidence="7">
    <location>
        <begin position="16"/>
        <end position="277"/>
    </location>
</feature>
<dbReference type="GO" id="GO:0000045">
    <property type="term" value="P:autophagosome assembly"/>
    <property type="evidence" value="ECO:0000318"/>
    <property type="project" value="GO_Central"/>
</dbReference>
<dbReference type="RefSeq" id="XP_001448107.1">
    <property type="nucleotide sequence ID" value="XM_001448070.1"/>
</dbReference>
<keyword evidence="1" id="KW-0808">Transferase</keyword>
<dbReference type="InterPro" id="IPR008271">
    <property type="entry name" value="Ser/Thr_kinase_AS"/>
</dbReference>
<keyword evidence="4 5" id="KW-0067">ATP-binding</keyword>
<gene>
    <name evidence="8" type="ORF">GSPATT00015588001</name>
</gene>
<dbReference type="PROSITE" id="PS50011">
    <property type="entry name" value="PROTEIN_KINASE_DOM"/>
    <property type="match status" value="1"/>
</dbReference>
<evidence type="ECO:0000313" key="8">
    <source>
        <dbReference type="EMBL" id="CAK80710.1"/>
    </source>
</evidence>
<dbReference type="GO" id="GO:0016020">
    <property type="term" value="C:membrane"/>
    <property type="evidence" value="ECO:0000318"/>
    <property type="project" value="GO_Central"/>
</dbReference>
<evidence type="ECO:0000256" key="4">
    <source>
        <dbReference type="ARBA" id="ARBA00022840"/>
    </source>
</evidence>
<dbReference type="InterPro" id="IPR000719">
    <property type="entry name" value="Prot_kinase_dom"/>
</dbReference>
<dbReference type="InParanoid" id="A0DCE3"/>
<keyword evidence="6" id="KW-0723">Serine/threonine-protein kinase</keyword>
<dbReference type="InterPro" id="IPR011009">
    <property type="entry name" value="Kinase-like_dom_sf"/>
</dbReference>
<dbReference type="GO" id="GO:0005524">
    <property type="term" value="F:ATP binding"/>
    <property type="evidence" value="ECO:0007669"/>
    <property type="project" value="UniProtKB-UniRule"/>
</dbReference>
<protein>
    <recommendedName>
        <fullName evidence="7">Protein kinase domain-containing protein</fullName>
    </recommendedName>
</protein>
<feature type="binding site" evidence="5">
    <location>
        <position position="44"/>
    </location>
    <ligand>
        <name>ATP</name>
        <dbReference type="ChEBI" id="CHEBI:30616"/>
    </ligand>
</feature>
<evidence type="ECO:0000256" key="5">
    <source>
        <dbReference type="PROSITE-ProRule" id="PRU10141"/>
    </source>
</evidence>
<dbReference type="GO" id="GO:0005829">
    <property type="term" value="C:cytosol"/>
    <property type="evidence" value="ECO:0000318"/>
    <property type="project" value="GO_Central"/>
</dbReference>
<dbReference type="GeneID" id="5033892"/>
<dbReference type="OMA" id="INTEMIE"/>
<evidence type="ECO:0000313" key="9">
    <source>
        <dbReference type="Proteomes" id="UP000000600"/>
    </source>
</evidence>
<dbReference type="Gene3D" id="1.10.510.10">
    <property type="entry name" value="Transferase(Phosphotransferase) domain 1"/>
    <property type="match status" value="1"/>
</dbReference>